<accession>A0A4U7KXB8</accession>
<proteinExistence type="predicted"/>
<evidence type="ECO:0000313" key="2">
    <source>
        <dbReference type="EMBL" id="TKY89323.1"/>
    </source>
</evidence>
<keyword evidence="1" id="KW-0732">Signal</keyword>
<feature type="chain" id="PRO_5020541114" evidence="1">
    <location>
        <begin position="23"/>
        <end position="402"/>
    </location>
</feature>
<dbReference type="EMBL" id="SRRM01000005">
    <property type="protein sequence ID" value="TKY89323.1"/>
    <property type="molecule type" value="Genomic_DNA"/>
</dbReference>
<dbReference type="AlphaFoldDB" id="A0A4U7KXB8"/>
<evidence type="ECO:0000256" key="1">
    <source>
        <dbReference type="SAM" id="SignalP"/>
    </source>
</evidence>
<comment type="caution">
    <text evidence="2">The sequence shown here is derived from an EMBL/GenBank/DDBJ whole genome shotgun (WGS) entry which is preliminary data.</text>
</comment>
<dbReference type="RefSeq" id="XP_029741308.1">
    <property type="nucleotide sequence ID" value="XM_029882453.1"/>
</dbReference>
<keyword evidence="3" id="KW-1185">Reference proteome</keyword>
<dbReference type="OrthoDB" id="2546683at2759"/>
<dbReference type="KEGG" id="sgra:EX895_001854"/>
<organism evidence="2 3">
    <name type="scientific">Sporisorium graminicola</name>
    <dbReference type="NCBI Taxonomy" id="280036"/>
    <lineage>
        <taxon>Eukaryota</taxon>
        <taxon>Fungi</taxon>
        <taxon>Dikarya</taxon>
        <taxon>Basidiomycota</taxon>
        <taxon>Ustilaginomycotina</taxon>
        <taxon>Ustilaginomycetes</taxon>
        <taxon>Ustilaginales</taxon>
        <taxon>Ustilaginaceae</taxon>
        <taxon>Sporisorium</taxon>
    </lineage>
</organism>
<protein>
    <submittedName>
        <fullName evidence="2">Uncharacterized protein</fullName>
    </submittedName>
</protein>
<evidence type="ECO:0000313" key="3">
    <source>
        <dbReference type="Proteomes" id="UP000306050"/>
    </source>
</evidence>
<sequence>MWFHPIPMILCGLLVLAALASAKPTVAVAFMDVKFDDKAAIWSLMLDDRYSRAIAITSGINAHKKAAQELYEYLGRQNIMPIGKRFDTNKLTILQGDNGLGKAAPHEEWWRNQRELRVAEATEATLRPLLRGNQVRVFQIAPTVPSQVKAVIEAADPGSIDSYMLLHGYNSRQINTEQQVSFLRSLQSELRDRNPMAYVTFTSSFDTYANKDGGKQPYTAIQHMFPKEDLDQAVKDPFWSGQILKAPSELKVGPFRVQDRAQLDSMIYHARMDPLKNKASRQQLLGYVQAGIEAGPRQPQLKNVLHRFENKLVQEFRGNNPVTLELADAAHIAAFHRHLDSIASPRPSGMELRPIKFGAGPYAENARIPFQQGSNWDNHGYLLTGADRDIDLDYIKRLAQIH</sequence>
<feature type="signal peptide" evidence="1">
    <location>
        <begin position="1"/>
        <end position="22"/>
    </location>
</feature>
<dbReference type="GeneID" id="40724749"/>
<gene>
    <name evidence="2" type="ORF">EX895_001854</name>
</gene>
<dbReference type="Proteomes" id="UP000306050">
    <property type="component" value="Chromosome SGRAM_12"/>
</dbReference>
<reference evidence="2 3" key="1">
    <citation type="submission" date="2019-05" db="EMBL/GenBank/DDBJ databases">
        <title>Sporisorium graminicola CBS 10092 draft sequencing and annotation.</title>
        <authorList>
            <person name="Solano-Gonzalez S."/>
            <person name="Caddick M.X."/>
            <person name="Darby A."/>
        </authorList>
    </citation>
    <scope>NUCLEOTIDE SEQUENCE [LARGE SCALE GENOMIC DNA]</scope>
    <source>
        <strain evidence="2 3">CBS 10092</strain>
    </source>
</reference>
<name>A0A4U7KXB8_9BASI</name>